<dbReference type="AlphaFoldDB" id="A0A422QRV9"/>
<keyword evidence="1" id="KW-0812">Transmembrane</keyword>
<keyword evidence="1" id="KW-0472">Membrane</keyword>
<proteinExistence type="predicted"/>
<dbReference type="EMBL" id="JSAB01000003">
    <property type="protein sequence ID" value="RNF32734.1"/>
    <property type="molecule type" value="Genomic_DNA"/>
</dbReference>
<reference evidence="2" key="1">
    <citation type="submission" date="2014-10" db="EMBL/GenBank/DDBJ databases">
        <title>Massilia sp. genome.</title>
        <authorList>
            <person name="Xu B."/>
            <person name="Dai L."/>
            <person name="Huang Z."/>
        </authorList>
    </citation>
    <scope>NUCLEOTIDE SEQUENCE [LARGE SCALE GENOMIC DNA]</scope>
    <source>
        <strain evidence="2">CFS-1</strain>
    </source>
</reference>
<keyword evidence="1" id="KW-1133">Transmembrane helix</keyword>
<organism evidence="2 3">
    <name type="scientific">Massilia aurea</name>
    <dbReference type="NCBI Taxonomy" id="373040"/>
    <lineage>
        <taxon>Bacteria</taxon>
        <taxon>Pseudomonadati</taxon>
        <taxon>Pseudomonadota</taxon>
        <taxon>Betaproteobacteria</taxon>
        <taxon>Burkholderiales</taxon>
        <taxon>Oxalobacteraceae</taxon>
        <taxon>Telluria group</taxon>
        <taxon>Massilia</taxon>
    </lineage>
</organism>
<comment type="caution">
    <text evidence="2">The sequence shown here is derived from an EMBL/GenBank/DDBJ whole genome shotgun (WGS) entry which is preliminary data.</text>
</comment>
<evidence type="ECO:0000256" key="1">
    <source>
        <dbReference type="SAM" id="Phobius"/>
    </source>
</evidence>
<evidence type="ECO:0000313" key="2">
    <source>
        <dbReference type="EMBL" id="RNF32734.1"/>
    </source>
</evidence>
<evidence type="ECO:0000313" key="3">
    <source>
        <dbReference type="Proteomes" id="UP000283254"/>
    </source>
</evidence>
<keyword evidence="3" id="KW-1185">Reference proteome</keyword>
<name>A0A422QRV9_9BURK</name>
<feature type="transmembrane region" description="Helical" evidence="1">
    <location>
        <begin position="45"/>
        <end position="70"/>
    </location>
</feature>
<gene>
    <name evidence="2" type="ORF">NM04_00140</name>
</gene>
<feature type="transmembrane region" description="Helical" evidence="1">
    <location>
        <begin position="12"/>
        <end position="33"/>
    </location>
</feature>
<protein>
    <submittedName>
        <fullName evidence="2">Uncharacterized protein</fullName>
    </submittedName>
</protein>
<accession>A0A422QRV9</accession>
<dbReference type="Proteomes" id="UP000283254">
    <property type="component" value="Unassembled WGS sequence"/>
</dbReference>
<sequence>MRIAMSELEKKWWFSLPVSMLTVMSTIGLLHAAGFPPFQYGAAHWAVWFLCFMGLQRCFAFLGWLIVLVVSPKTIPAGRA</sequence>